<evidence type="ECO:0000313" key="1">
    <source>
        <dbReference type="Ensembl" id="ENSSSCP00000078698.1"/>
    </source>
</evidence>
<dbReference type="Proteomes" id="UP000008227">
    <property type="component" value="Chromosome 1"/>
</dbReference>
<dbReference type="Ensembl" id="ENSSSCT00000067575.1">
    <property type="protein sequence ID" value="ENSSSCP00000078698.1"/>
    <property type="gene ID" value="ENSSSCG00000042942.1"/>
</dbReference>
<reference evidence="1" key="1">
    <citation type="journal article" date="2020" name="Gigascience">
        <title>An improved pig reference genome sequence to enable pig genetics and genomics research.</title>
        <authorList>
            <person name="Warr A."/>
            <person name="Affara N."/>
            <person name="Aken B."/>
            <person name="Beiki H."/>
            <person name="Bickhart D.M."/>
            <person name="Billis K."/>
            <person name="Chow W."/>
            <person name="Eory L."/>
            <person name="Finlayson H.A."/>
            <person name="Flicek P."/>
            <person name="Giron C.G."/>
            <person name="Griffin D.K."/>
            <person name="Hall R."/>
            <person name="Hannum G."/>
            <person name="Hourlier T."/>
            <person name="Howe K."/>
            <person name="Hume D.A."/>
            <person name="Izuogu O."/>
            <person name="Kim K."/>
            <person name="Koren S."/>
            <person name="Liu H."/>
            <person name="Manchanda N."/>
            <person name="Martin F.J."/>
            <person name="Nonneman D.J."/>
            <person name="O'Connor R.E."/>
            <person name="Phillippy A.M."/>
            <person name="Rohrer G.A."/>
            <person name="Rosen B.D."/>
            <person name="Rund L.A."/>
            <person name="Sargent C.A."/>
            <person name="Schook L.B."/>
            <person name="Schroeder S.G."/>
            <person name="Schwartz A.S."/>
            <person name="Skinner B.M."/>
            <person name="Talbot R."/>
            <person name="Tseng E."/>
            <person name="Tuggle C.K."/>
            <person name="Watson M."/>
            <person name="Smith T.P.L."/>
            <person name="Archibald A.L."/>
        </authorList>
    </citation>
    <scope>NUCLEOTIDE SEQUENCE [LARGE SCALE GENOMIC DNA]</scope>
    <source>
        <strain evidence="1">Duroc</strain>
    </source>
</reference>
<sequence>MENSMEVPQKTKCFYPAIPLLGIYPDQSFLEKDTCTRIFIATLFAIAKTGKQSKCPLTDEWIKKMCYIYTMEYYSAIKKNKTMLFAALWMEPETLILCEVSQKENECHMISHTWNLIYGTNEPFTRRENLTHGEQTCGCQEGGGGSGIDWDFEVNRCKLLPSEWISNEILLYNAGNYI</sequence>
<reference evidence="1" key="3">
    <citation type="submission" date="2025-09" db="UniProtKB">
        <authorList>
            <consortium name="Ensembl"/>
        </authorList>
    </citation>
    <scope>IDENTIFICATION</scope>
</reference>
<accession>A0A8W4FII5</accession>
<reference evidence="1" key="2">
    <citation type="submission" date="2025-08" db="UniProtKB">
        <authorList>
            <consortium name="Ensembl"/>
        </authorList>
    </citation>
    <scope>IDENTIFICATION</scope>
</reference>
<dbReference type="GeneTree" id="ENSGT01150000286925"/>
<keyword evidence="2" id="KW-1185">Reference proteome</keyword>
<organism evidence="1 2">
    <name type="scientific">Sus scrofa</name>
    <name type="common">Pig</name>
    <dbReference type="NCBI Taxonomy" id="9823"/>
    <lineage>
        <taxon>Eukaryota</taxon>
        <taxon>Metazoa</taxon>
        <taxon>Chordata</taxon>
        <taxon>Craniata</taxon>
        <taxon>Vertebrata</taxon>
        <taxon>Euteleostomi</taxon>
        <taxon>Mammalia</taxon>
        <taxon>Eutheria</taxon>
        <taxon>Laurasiatheria</taxon>
        <taxon>Artiodactyla</taxon>
        <taxon>Suina</taxon>
        <taxon>Suidae</taxon>
        <taxon>Sus</taxon>
    </lineage>
</organism>
<dbReference type="AlphaFoldDB" id="A0A8W4FII5"/>
<evidence type="ECO:0000313" key="2">
    <source>
        <dbReference type="Proteomes" id="UP000008227"/>
    </source>
</evidence>
<name>A0A8W4FII5_PIG</name>
<protein>
    <submittedName>
        <fullName evidence="1">Uncharacterized protein</fullName>
    </submittedName>
</protein>
<proteinExistence type="predicted"/>